<organism evidence="2 3">
    <name type="scientific">Aureimonas pseudogalii</name>
    <dbReference type="NCBI Taxonomy" id="1744844"/>
    <lineage>
        <taxon>Bacteria</taxon>
        <taxon>Pseudomonadati</taxon>
        <taxon>Pseudomonadota</taxon>
        <taxon>Alphaproteobacteria</taxon>
        <taxon>Hyphomicrobiales</taxon>
        <taxon>Aurantimonadaceae</taxon>
        <taxon>Aureimonas</taxon>
    </lineage>
</organism>
<dbReference type="InterPro" id="IPR013217">
    <property type="entry name" value="Methyltransf_12"/>
</dbReference>
<evidence type="ECO:0000259" key="1">
    <source>
        <dbReference type="Pfam" id="PF08242"/>
    </source>
</evidence>
<evidence type="ECO:0000313" key="3">
    <source>
        <dbReference type="Proteomes" id="UP000542776"/>
    </source>
</evidence>
<dbReference type="InterPro" id="IPR011990">
    <property type="entry name" value="TPR-like_helical_dom_sf"/>
</dbReference>
<dbReference type="Proteomes" id="UP000542776">
    <property type="component" value="Unassembled WGS sequence"/>
</dbReference>
<name>A0A7W6MKY7_9HYPH</name>
<dbReference type="CDD" id="cd02440">
    <property type="entry name" value="AdoMet_MTases"/>
    <property type="match status" value="1"/>
</dbReference>
<dbReference type="SUPFAM" id="SSF53335">
    <property type="entry name" value="S-adenosyl-L-methionine-dependent methyltransferases"/>
    <property type="match status" value="1"/>
</dbReference>
<evidence type="ECO:0000313" key="2">
    <source>
        <dbReference type="EMBL" id="MBB3999300.1"/>
    </source>
</evidence>
<reference evidence="2 3" key="1">
    <citation type="submission" date="2020-08" db="EMBL/GenBank/DDBJ databases">
        <title>Genomic Encyclopedia of Type Strains, Phase IV (KMG-IV): sequencing the most valuable type-strain genomes for metagenomic binning, comparative biology and taxonomic classification.</title>
        <authorList>
            <person name="Goeker M."/>
        </authorList>
    </citation>
    <scope>NUCLEOTIDE SEQUENCE [LARGE SCALE GENOMIC DNA]</scope>
    <source>
        <strain evidence="2 3">DSM 102238</strain>
    </source>
</reference>
<accession>A0A7W6MKY7</accession>
<dbReference type="InterPro" id="IPR029063">
    <property type="entry name" value="SAM-dependent_MTases_sf"/>
</dbReference>
<proteinExistence type="predicted"/>
<dbReference type="RefSeq" id="WP_246393200.1">
    <property type="nucleotide sequence ID" value="NZ_JACIEK010000009.1"/>
</dbReference>
<dbReference type="PANTHER" id="PTHR43861:SF1">
    <property type="entry name" value="TRANS-ACONITATE 2-METHYLTRANSFERASE"/>
    <property type="match status" value="1"/>
</dbReference>
<dbReference type="Gene3D" id="3.40.50.150">
    <property type="entry name" value="Vaccinia Virus protein VP39"/>
    <property type="match status" value="1"/>
</dbReference>
<comment type="caution">
    <text evidence="2">The sequence shown here is derived from an EMBL/GenBank/DDBJ whole genome shotgun (WGS) entry which is preliminary data.</text>
</comment>
<dbReference type="Pfam" id="PF08242">
    <property type="entry name" value="Methyltransf_12"/>
    <property type="match status" value="1"/>
</dbReference>
<keyword evidence="2" id="KW-0808">Transferase</keyword>
<dbReference type="GO" id="GO:0032259">
    <property type="term" value="P:methylation"/>
    <property type="evidence" value="ECO:0007669"/>
    <property type="project" value="UniProtKB-KW"/>
</dbReference>
<feature type="domain" description="Methyltransferase type 12" evidence="1">
    <location>
        <begin position="150"/>
        <end position="240"/>
    </location>
</feature>
<gene>
    <name evidence="2" type="ORF">GGR04_003169</name>
</gene>
<keyword evidence="2" id="KW-0489">Methyltransferase</keyword>
<dbReference type="Gene3D" id="1.25.40.10">
    <property type="entry name" value="Tetratricopeptide repeat domain"/>
    <property type="match status" value="1"/>
</dbReference>
<dbReference type="GO" id="GO:0008168">
    <property type="term" value="F:methyltransferase activity"/>
    <property type="evidence" value="ECO:0007669"/>
    <property type="project" value="UniProtKB-KW"/>
</dbReference>
<keyword evidence="3" id="KW-1185">Reference proteome</keyword>
<dbReference type="PANTHER" id="PTHR43861">
    <property type="entry name" value="TRANS-ACONITATE 2-METHYLTRANSFERASE-RELATED"/>
    <property type="match status" value="1"/>
</dbReference>
<dbReference type="SUPFAM" id="SSF48452">
    <property type="entry name" value="TPR-like"/>
    <property type="match status" value="1"/>
</dbReference>
<dbReference type="EMBL" id="JACIEK010000009">
    <property type="protein sequence ID" value="MBB3999300.1"/>
    <property type="molecule type" value="Genomic_DNA"/>
</dbReference>
<dbReference type="Pfam" id="PF14559">
    <property type="entry name" value="TPR_19"/>
    <property type="match status" value="1"/>
</dbReference>
<protein>
    <submittedName>
        <fullName evidence="2">Putative TPR repeat methyltransferase</fullName>
    </submittedName>
</protein>
<sequence>MTTPSHRSGDPLADRRADYAEAYAKAGDAAAAADLMRQALDLAPDWPLGRMRLASFLEESGAAGDAARVYEAVAAADPADPYGAGLKLAALGQAPAPAAPPPRFVAGLFDQYAASFETQLVERLGYRVPETLFAALMEAAGAGARFARALDLGCGTGLMGQRLRPVSDRLDGIDLSAGMLEKARAKGIYDALTEGDVLEARSGDGSLYDCIAAADVLTYLGDLAPVFARVASLLAPGGLFAFSVEADDGANGFALKPSLRYAHAPAELAGMLREAGFELQLDRRTELRRDRGEPVPGALMVARREG</sequence>
<dbReference type="AlphaFoldDB" id="A0A7W6MKY7"/>